<keyword evidence="3" id="KW-1185">Reference proteome</keyword>
<feature type="region of interest" description="Disordered" evidence="1">
    <location>
        <begin position="40"/>
        <end position="82"/>
    </location>
</feature>
<accession>A0A5B6U6B0</accession>
<comment type="caution">
    <text evidence="2">The sequence shown here is derived from an EMBL/GenBank/DDBJ whole genome shotgun (WGS) entry which is preliminary data.</text>
</comment>
<dbReference type="Proteomes" id="UP000325315">
    <property type="component" value="Unassembled WGS sequence"/>
</dbReference>
<dbReference type="AlphaFoldDB" id="A0A5B6U6B0"/>
<name>A0A5B6U6B0_9ROSI</name>
<evidence type="ECO:0000313" key="2">
    <source>
        <dbReference type="EMBL" id="KAA3453369.1"/>
    </source>
</evidence>
<dbReference type="EMBL" id="SMMG02000013">
    <property type="protein sequence ID" value="KAA3453369.1"/>
    <property type="molecule type" value="Genomic_DNA"/>
</dbReference>
<feature type="compositionally biased region" description="Basic and acidic residues" evidence="1">
    <location>
        <begin position="41"/>
        <end position="52"/>
    </location>
</feature>
<protein>
    <submittedName>
        <fullName evidence="2">Pleiotropic drug resistance protein 3-like</fullName>
    </submittedName>
</protein>
<dbReference type="OrthoDB" id="10492491at2759"/>
<organism evidence="2 3">
    <name type="scientific">Gossypium australe</name>
    <dbReference type="NCBI Taxonomy" id="47621"/>
    <lineage>
        <taxon>Eukaryota</taxon>
        <taxon>Viridiplantae</taxon>
        <taxon>Streptophyta</taxon>
        <taxon>Embryophyta</taxon>
        <taxon>Tracheophyta</taxon>
        <taxon>Spermatophyta</taxon>
        <taxon>Magnoliopsida</taxon>
        <taxon>eudicotyledons</taxon>
        <taxon>Gunneridae</taxon>
        <taxon>Pentapetalae</taxon>
        <taxon>rosids</taxon>
        <taxon>malvids</taxon>
        <taxon>Malvales</taxon>
        <taxon>Malvaceae</taxon>
        <taxon>Malvoideae</taxon>
        <taxon>Gossypium</taxon>
    </lineage>
</organism>
<gene>
    <name evidence="2" type="ORF">EPI10_009414</name>
</gene>
<evidence type="ECO:0000256" key="1">
    <source>
        <dbReference type="SAM" id="MobiDB-lite"/>
    </source>
</evidence>
<reference evidence="3" key="1">
    <citation type="journal article" date="2019" name="Plant Biotechnol. J.">
        <title>Genome sequencing of the Australian wild diploid species Gossypium australe highlights disease resistance and delayed gland morphogenesis.</title>
        <authorList>
            <person name="Cai Y."/>
            <person name="Cai X."/>
            <person name="Wang Q."/>
            <person name="Wang P."/>
            <person name="Zhang Y."/>
            <person name="Cai C."/>
            <person name="Xu Y."/>
            <person name="Wang K."/>
            <person name="Zhou Z."/>
            <person name="Wang C."/>
            <person name="Geng S."/>
            <person name="Li B."/>
            <person name="Dong Q."/>
            <person name="Hou Y."/>
            <person name="Wang H."/>
            <person name="Ai P."/>
            <person name="Liu Z."/>
            <person name="Yi F."/>
            <person name="Sun M."/>
            <person name="An G."/>
            <person name="Cheng J."/>
            <person name="Zhang Y."/>
            <person name="Shi Q."/>
            <person name="Xie Y."/>
            <person name="Shi X."/>
            <person name="Chang Y."/>
            <person name="Huang F."/>
            <person name="Chen Y."/>
            <person name="Hong S."/>
            <person name="Mi L."/>
            <person name="Sun Q."/>
            <person name="Zhang L."/>
            <person name="Zhou B."/>
            <person name="Peng R."/>
            <person name="Zhang X."/>
            <person name="Liu F."/>
        </authorList>
    </citation>
    <scope>NUCLEOTIDE SEQUENCE [LARGE SCALE GENOMIC DNA]</scope>
    <source>
        <strain evidence="3">cv. PA1801</strain>
    </source>
</reference>
<proteinExistence type="predicted"/>
<feature type="compositionally biased region" description="Basic and acidic residues" evidence="1">
    <location>
        <begin position="69"/>
        <end position="82"/>
    </location>
</feature>
<sequence length="139" mass="15782">MVVVIATLPEGYESKISSLEYLQDLSTTSVSKLINALYAQEQRRENKEEGHTEGAFQGRNKKVASSVERSQRKTVERKNIHHDHTAKSWVTLRNSIGSDLMPNAKIASSLAMKKGYARIRGTYNNKTLRHKLQKQVKKN</sequence>
<evidence type="ECO:0000313" key="3">
    <source>
        <dbReference type="Proteomes" id="UP000325315"/>
    </source>
</evidence>